<proteinExistence type="predicted"/>
<gene>
    <name evidence="1" type="ORF">FA046_03475</name>
</gene>
<dbReference type="EMBL" id="SWBP01000001">
    <property type="protein sequence ID" value="TKC00749.1"/>
    <property type="molecule type" value="Genomic_DNA"/>
</dbReference>
<protein>
    <submittedName>
        <fullName evidence="1">Uncharacterized protein</fullName>
    </submittedName>
</protein>
<evidence type="ECO:0000313" key="1">
    <source>
        <dbReference type="EMBL" id="TKC00749.1"/>
    </source>
</evidence>
<dbReference type="Proteomes" id="UP000308181">
    <property type="component" value="Unassembled WGS sequence"/>
</dbReference>
<dbReference type="AlphaFoldDB" id="A0A4U1C5S8"/>
<organism evidence="1 2">
    <name type="scientific">Pedobacter cryophilus</name>
    <dbReference type="NCBI Taxonomy" id="2571271"/>
    <lineage>
        <taxon>Bacteria</taxon>
        <taxon>Pseudomonadati</taxon>
        <taxon>Bacteroidota</taxon>
        <taxon>Sphingobacteriia</taxon>
        <taxon>Sphingobacteriales</taxon>
        <taxon>Sphingobacteriaceae</taxon>
        <taxon>Pedobacter</taxon>
    </lineage>
</organism>
<keyword evidence="2" id="KW-1185">Reference proteome</keyword>
<reference evidence="1 2" key="1">
    <citation type="submission" date="2019-04" db="EMBL/GenBank/DDBJ databases">
        <title>Pedobacter sp. AR-3-17 sp. nov., isolated from Arctic soil.</title>
        <authorList>
            <person name="Dahal R.H."/>
            <person name="Kim D.-U."/>
        </authorList>
    </citation>
    <scope>NUCLEOTIDE SEQUENCE [LARGE SCALE GENOMIC DNA]</scope>
    <source>
        <strain evidence="1 2">AR-3-17</strain>
    </source>
</reference>
<name>A0A4U1C5S8_9SPHI</name>
<evidence type="ECO:0000313" key="2">
    <source>
        <dbReference type="Proteomes" id="UP000308181"/>
    </source>
</evidence>
<sequence length="192" mass="22109">MRLLLLILTISLTSCFNQTNKVDDYKVDDFTEDELIWYKPFTKTDSVIFISDKGEKDTIIFIAPESASDSTRDFEQGFSNTNYLTVVYEFSKGSYHQSAITGDGKTRYDHWFVNSSKSSSGYGSVEITFIGTFFSDSLKNIQKVNDTTYFFDSNKADYSGMNVEKEINNFTFNARLGVTEFVDDRNIKWKRK</sequence>
<comment type="caution">
    <text evidence="1">The sequence shown here is derived from an EMBL/GenBank/DDBJ whole genome shotgun (WGS) entry which is preliminary data.</text>
</comment>
<accession>A0A4U1C5S8</accession>
<dbReference type="PROSITE" id="PS51257">
    <property type="entry name" value="PROKAR_LIPOPROTEIN"/>
    <property type="match status" value="1"/>
</dbReference>